<reference evidence="2 3" key="1">
    <citation type="journal article" date="2020" name="Nat. Food">
        <title>A phased Vanilla planifolia genome enables genetic improvement of flavour and production.</title>
        <authorList>
            <person name="Hasing T."/>
            <person name="Tang H."/>
            <person name="Brym M."/>
            <person name="Khazi F."/>
            <person name="Huang T."/>
            <person name="Chambers A.H."/>
        </authorList>
    </citation>
    <scope>NUCLEOTIDE SEQUENCE [LARGE SCALE GENOMIC DNA]</scope>
    <source>
        <tissue evidence="2">Leaf</tissue>
    </source>
</reference>
<sequence length="337" mass="38317">MGDAFPPSPNPIYLLPPTLPSATSSSPDAIESSSRGGRLWPIRRPPLRFTTEFDSECPLFFHKISCKFFDSLAKLKLSFQNDTKGEIFRPQLGFITKNLAVLYDVESRNTLVKGSFDLGRHLQVQTTYDLQEQLGAIAMAATLPDPSVKLELSSCVPLVRMPRAALKFPAGEVVLEQRDNVKENDEVTKVLAIEGILRKQLLNGVCTFTFNRNDLNLRYSYKDEELSFIPSVNLPSNSLSVAFKRRFNPSDKLSYWYHFDSNVWSTVYKHTISKELKVKAGYDSKVRLLWASLWVGAEDAKTKAAPMKLKAQMMLQIPQDELRNSTLMFRVKKRWDL</sequence>
<dbReference type="Proteomes" id="UP000636800">
    <property type="component" value="Chromosome 1"/>
</dbReference>
<comment type="caution">
    <text evidence="2">The sequence shown here is derived from an EMBL/GenBank/DDBJ whole genome shotgun (WGS) entry which is preliminary data.</text>
</comment>
<dbReference type="GO" id="GO:0006812">
    <property type="term" value="P:monoatomic cation transport"/>
    <property type="evidence" value="ECO:0007669"/>
    <property type="project" value="InterPro"/>
</dbReference>
<name>A0A835VKE4_VANPL</name>
<feature type="compositionally biased region" description="Low complexity" evidence="1">
    <location>
        <begin position="11"/>
        <end position="27"/>
    </location>
</feature>
<evidence type="ECO:0000256" key="1">
    <source>
        <dbReference type="SAM" id="MobiDB-lite"/>
    </source>
</evidence>
<organism evidence="2 3">
    <name type="scientific">Vanilla planifolia</name>
    <name type="common">Vanilla</name>
    <dbReference type="NCBI Taxonomy" id="51239"/>
    <lineage>
        <taxon>Eukaryota</taxon>
        <taxon>Viridiplantae</taxon>
        <taxon>Streptophyta</taxon>
        <taxon>Embryophyta</taxon>
        <taxon>Tracheophyta</taxon>
        <taxon>Spermatophyta</taxon>
        <taxon>Magnoliopsida</taxon>
        <taxon>Liliopsida</taxon>
        <taxon>Asparagales</taxon>
        <taxon>Orchidaceae</taxon>
        <taxon>Vanilloideae</taxon>
        <taxon>Vanilleae</taxon>
        <taxon>Vanilla</taxon>
    </lineage>
</organism>
<proteinExistence type="predicted"/>
<dbReference type="PANTHER" id="PTHR35484">
    <property type="entry name" value="OUTER ENVELOPE PORE PROTEIN 37, CHLOROPLASTIC"/>
    <property type="match status" value="1"/>
</dbReference>
<dbReference type="PANTHER" id="PTHR35484:SF2">
    <property type="entry name" value="OUTER ENVELOPE PORE PROTEIN 37, CHLOROPLASTIC"/>
    <property type="match status" value="1"/>
</dbReference>
<dbReference type="GO" id="GO:0005216">
    <property type="term" value="F:monoatomic ion channel activity"/>
    <property type="evidence" value="ECO:0007669"/>
    <property type="project" value="InterPro"/>
</dbReference>
<feature type="compositionally biased region" description="Pro residues" evidence="1">
    <location>
        <begin position="1"/>
        <end position="10"/>
    </location>
</feature>
<protein>
    <recommendedName>
        <fullName evidence="4">Outer envelope pore protein 37, chloroplastic</fullName>
    </recommendedName>
</protein>
<dbReference type="EMBL" id="JADCNL010000001">
    <property type="protein sequence ID" value="KAG0499826.1"/>
    <property type="molecule type" value="Genomic_DNA"/>
</dbReference>
<keyword evidence="3" id="KW-1185">Reference proteome</keyword>
<gene>
    <name evidence="2" type="ORF">HPP92_004517</name>
</gene>
<dbReference type="InterPro" id="IPR038951">
    <property type="entry name" value="OEP37-like"/>
</dbReference>
<dbReference type="AlphaFoldDB" id="A0A835VKE4"/>
<evidence type="ECO:0000313" key="2">
    <source>
        <dbReference type="EMBL" id="KAG0499826.1"/>
    </source>
</evidence>
<evidence type="ECO:0008006" key="4">
    <source>
        <dbReference type="Google" id="ProtNLM"/>
    </source>
</evidence>
<accession>A0A835VKE4</accession>
<feature type="region of interest" description="Disordered" evidence="1">
    <location>
        <begin position="1"/>
        <end position="37"/>
    </location>
</feature>
<dbReference type="GO" id="GO:0009707">
    <property type="term" value="C:chloroplast outer membrane"/>
    <property type="evidence" value="ECO:0007669"/>
    <property type="project" value="TreeGrafter"/>
</dbReference>
<evidence type="ECO:0000313" key="3">
    <source>
        <dbReference type="Proteomes" id="UP000636800"/>
    </source>
</evidence>